<dbReference type="Ensembl" id="ENSCVAT00000014543.1">
    <property type="protein sequence ID" value="ENSCVAP00000020364.1"/>
    <property type="gene ID" value="ENSCVAG00000001691.1"/>
</dbReference>
<proteinExistence type="predicted"/>
<name>A0A3Q2DNM6_CYPVA</name>
<protein>
    <submittedName>
        <fullName evidence="1">Uncharacterized protein</fullName>
    </submittedName>
</protein>
<sequence length="74" mass="8436">NKLRCTCIKYNIRNIILAVNYKEGSVMILTCFPASKHSRLIINDGAMNLAPKKKILKEKVWLSGSDLQYFLHIG</sequence>
<organism evidence="1 2">
    <name type="scientific">Cyprinodon variegatus</name>
    <name type="common">Sheepshead minnow</name>
    <dbReference type="NCBI Taxonomy" id="28743"/>
    <lineage>
        <taxon>Eukaryota</taxon>
        <taxon>Metazoa</taxon>
        <taxon>Chordata</taxon>
        <taxon>Craniata</taxon>
        <taxon>Vertebrata</taxon>
        <taxon>Euteleostomi</taxon>
        <taxon>Actinopterygii</taxon>
        <taxon>Neopterygii</taxon>
        <taxon>Teleostei</taxon>
        <taxon>Neoteleostei</taxon>
        <taxon>Acanthomorphata</taxon>
        <taxon>Ovalentaria</taxon>
        <taxon>Atherinomorphae</taxon>
        <taxon>Cyprinodontiformes</taxon>
        <taxon>Cyprinodontidae</taxon>
        <taxon>Cyprinodon</taxon>
    </lineage>
</organism>
<dbReference type="Proteomes" id="UP000265020">
    <property type="component" value="Unassembled WGS sequence"/>
</dbReference>
<keyword evidence="2" id="KW-1185">Reference proteome</keyword>
<dbReference type="AlphaFoldDB" id="A0A3Q2DNM6"/>
<evidence type="ECO:0000313" key="1">
    <source>
        <dbReference type="Ensembl" id="ENSCVAP00000020364.1"/>
    </source>
</evidence>
<accession>A0A3Q2DNM6</accession>
<evidence type="ECO:0000313" key="2">
    <source>
        <dbReference type="Proteomes" id="UP000265020"/>
    </source>
</evidence>
<reference evidence="1" key="2">
    <citation type="submission" date="2025-09" db="UniProtKB">
        <authorList>
            <consortium name="Ensembl"/>
        </authorList>
    </citation>
    <scope>IDENTIFICATION</scope>
</reference>
<reference evidence="1" key="1">
    <citation type="submission" date="2025-08" db="UniProtKB">
        <authorList>
            <consortium name="Ensembl"/>
        </authorList>
    </citation>
    <scope>IDENTIFICATION</scope>
</reference>